<feature type="transmembrane region" description="Helical" evidence="1">
    <location>
        <begin position="17"/>
        <end position="38"/>
    </location>
</feature>
<name>A0A9X6TH25_BACTU</name>
<reference evidence="2 3" key="1">
    <citation type="submission" date="2017-09" db="EMBL/GenBank/DDBJ databases">
        <title>Large-scale bioinformatics analysis of Bacillus genomes uncovers conserved roles of natural products in bacterial physiology.</title>
        <authorList>
            <consortium name="Agbiome Team Llc"/>
            <person name="Bleich R.M."/>
            <person name="Grubbs K.J."/>
            <person name="Santa Maria K.C."/>
            <person name="Allen S.E."/>
            <person name="Farag S."/>
            <person name="Shank E.A."/>
            <person name="Bowers A."/>
        </authorList>
    </citation>
    <scope>NUCLEOTIDE SEQUENCE [LARGE SCALE GENOMIC DNA]</scope>
    <source>
        <strain evidence="2 3">AFS089089</strain>
    </source>
</reference>
<feature type="transmembrane region" description="Helical" evidence="1">
    <location>
        <begin position="50"/>
        <end position="68"/>
    </location>
</feature>
<dbReference type="AlphaFoldDB" id="A0A9X6TH25"/>
<evidence type="ECO:0000313" key="2">
    <source>
        <dbReference type="EMBL" id="PEA86142.1"/>
    </source>
</evidence>
<comment type="caution">
    <text evidence="2">The sequence shown here is derived from an EMBL/GenBank/DDBJ whole genome shotgun (WGS) entry which is preliminary data.</text>
</comment>
<evidence type="ECO:0000256" key="1">
    <source>
        <dbReference type="SAM" id="Phobius"/>
    </source>
</evidence>
<sequence length="77" mass="8920">MDFQMPIINPFSGIPEILWIVLSIVIMLCLGLVIFSEWIRSVIPYQTRQYIKIASLLLILVVIIMVIIKPEYIALLF</sequence>
<keyword evidence="1" id="KW-1133">Transmembrane helix</keyword>
<organism evidence="2 3">
    <name type="scientific">Bacillus thuringiensis</name>
    <dbReference type="NCBI Taxonomy" id="1428"/>
    <lineage>
        <taxon>Bacteria</taxon>
        <taxon>Bacillati</taxon>
        <taxon>Bacillota</taxon>
        <taxon>Bacilli</taxon>
        <taxon>Bacillales</taxon>
        <taxon>Bacillaceae</taxon>
        <taxon>Bacillus</taxon>
        <taxon>Bacillus cereus group</taxon>
    </lineage>
</organism>
<keyword evidence="1" id="KW-0472">Membrane</keyword>
<dbReference type="Proteomes" id="UP000220702">
    <property type="component" value="Unassembled WGS sequence"/>
</dbReference>
<protein>
    <submittedName>
        <fullName evidence="2">Uncharacterized protein</fullName>
    </submittedName>
</protein>
<accession>A0A9X6TH25</accession>
<evidence type="ECO:0000313" key="3">
    <source>
        <dbReference type="Proteomes" id="UP000220702"/>
    </source>
</evidence>
<dbReference type="EMBL" id="NVNL01000092">
    <property type="protein sequence ID" value="PEA86142.1"/>
    <property type="molecule type" value="Genomic_DNA"/>
</dbReference>
<proteinExistence type="predicted"/>
<gene>
    <name evidence="2" type="ORF">CON71_31605</name>
</gene>
<keyword evidence="1" id="KW-0812">Transmembrane</keyword>